<keyword evidence="5 10" id="KW-0732">Signal</keyword>
<feature type="region of interest" description="Disordered" evidence="8">
    <location>
        <begin position="352"/>
        <end position="493"/>
    </location>
</feature>
<dbReference type="Proteomes" id="UP000887563">
    <property type="component" value="Unplaced"/>
</dbReference>
<dbReference type="GO" id="GO:0005886">
    <property type="term" value="C:plasma membrane"/>
    <property type="evidence" value="ECO:0007669"/>
    <property type="project" value="UniProtKB-SubCell"/>
</dbReference>
<sequence length="648" mass="73488">MLQIYLFLFLNILISTTLGYDLSSVLDNYIIGTPKVVCEETEVAMDIVTAKPFIGNIFVKGRAKDTSCRQSFGDSPNLKNGTSAYTLSLGKCGMQRLRSASPRGINFAVTLVVSFHPAGFITKNDKAFHLSCFYTEPEEIVTSSFEVSHLPPQELSDQMSLPSCRYSVHSTGWDGPQLSWANVGDTVFHVWECRGPEMGMLIKKCFVTDGDGDDHAVVDENGCSLDLGLIDEIIYAEDGRMRAYAKSHVFKYADSNQLFFTCQIRMCQRQMDMCQGITPPKCSGQQKETKKSKLIKQHNKDENKYRNEENEFVDIPESAQIEKVLVKESEADWSLDSGVVLEDGGTEKGKLVKGILKQKMMGKEEGKKKEGGKEEKEEDEEGKKMKEEKREDEEKKRKEKDEEGMNKRGGGRDENEEGKKKKEENEEGKKNKEEKKEDSKKEANREAGQEKGLEDKNKAKEGPSEENKDKKEMGQNVTVKNAINEENKNINKIEQKMEKRREKIAEEEEQENGGEEEVEANNDWSLLVKGRGRRALTSLQSSPSTSFLQNHKIEVDVASPQMLVLDNEDYARIGKTKEETPNNLIKNFEEKNVKKENLCVGTDQLIVGILTVLGVMLTFYGAFWILEKRWKRKNVDEIFYLGGKLICR</sequence>
<name>A0A914KSU7_MELIC</name>
<evidence type="ECO:0000256" key="3">
    <source>
        <dbReference type="ARBA" id="ARBA00022475"/>
    </source>
</evidence>
<keyword evidence="6 9" id="KW-1133">Transmembrane helix</keyword>
<evidence type="ECO:0000256" key="9">
    <source>
        <dbReference type="SAM" id="Phobius"/>
    </source>
</evidence>
<feature type="chain" id="PRO_5037824539" evidence="10">
    <location>
        <begin position="20"/>
        <end position="648"/>
    </location>
</feature>
<dbReference type="InterPro" id="IPR056953">
    <property type="entry name" value="CUT_N"/>
</dbReference>
<evidence type="ECO:0000256" key="10">
    <source>
        <dbReference type="SAM" id="SignalP"/>
    </source>
</evidence>
<dbReference type="WBParaSite" id="Minc3s00100g04558">
    <property type="protein sequence ID" value="Minc3s00100g04558"/>
    <property type="gene ID" value="Minc3s00100g04558"/>
</dbReference>
<dbReference type="Pfam" id="PF25301">
    <property type="entry name" value="CUT_C"/>
    <property type="match status" value="1"/>
</dbReference>
<dbReference type="GO" id="GO:0042302">
    <property type="term" value="F:structural constituent of cuticle"/>
    <property type="evidence" value="ECO:0007669"/>
    <property type="project" value="UniProtKB-KW"/>
</dbReference>
<evidence type="ECO:0000259" key="11">
    <source>
        <dbReference type="PROSITE" id="PS51034"/>
    </source>
</evidence>
<feature type="compositionally biased region" description="Basic and acidic residues" evidence="8">
    <location>
        <begin position="361"/>
        <end position="473"/>
    </location>
</feature>
<feature type="compositionally biased region" description="Basic and acidic residues" evidence="8">
    <location>
        <begin position="483"/>
        <end position="493"/>
    </location>
</feature>
<dbReference type="PANTHER" id="PTHR22907">
    <property type="entry name" value="GH04558P"/>
    <property type="match status" value="1"/>
</dbReference>
<keyword evidence="7 9" id="KW-0472">Membrane</keyword>
<keyword evidence="12" id="KW-1185">Reference proteome</keyword>
<evidence type="ECO:0000256" key="8">
    <source>
        <dbReference type="SAM" id="MobiDB-lite"/>
    </source>
</evidence>
<feature type="domain" description="ZP" evidence="11">
    <location>
        <begin position="37"/>
        <end position="281"/>
    </location>
</feature>
<comment type="subcellular location">
    <subcellularLocation>
        <location evidence="1">Cell membrane</location>
        <topology evidence="1">Single-pass type I membrane protein</topology>
    </subcellularLocation>
</comment>
<dbReference type="AlphaFoldDB" id="A0A914KSU7"/>
<dbReference type="InterPro" id="IPR001507">
    <property type="entry name" value="ZP_dom"/>
</dbReference>
<evidence type="ECO:0000256" key="5">
    <source>
        <dbReference type="ARBA" id="ARBA00022729"/>
    </source>
</evidence>
<keyword evidence="2" id="KW-0193">Cuticle</keyword>
<dbReference type="SMART" id="SM00241">
    <property type="entry name" value="ZP"/>
    <property type="match status" value="1"/>
</dbReference>
<keyword evidence="3" id="KW-1003">Cell membrane</keyword>
<accession>A0A914KSU7</accession>
<feature type="region of interest" description="Disordered" evidence="8">
    <location>
        <begin position="281"/>
        <end position="308"/>
    </location>
</feature>
<evidence type="ECO:0000313" key="13">
    <source>
        <dbReference type="WBParaSite" id="Minc3s00100g04558"/>
    </source>
</evidence>
<evidence type="ECO:0000256" key="7">
    <source>
        <dbReference type="ARBA" id="ARBA00023136"/>
    </source>
</evidence>
<dbReference type="PROSITE" id="PS51034">
    <property type="entry name" value="ZP_2"/>
    <property type="match status" value="1"/>
</dbReference>
<feature type="compositionally biased region" description="Basic and acidic residues" evidence="8">
    <location>
        <begin position="298"/>
        <end position="308"/>
    </location>
</feature>
<dbReference type="InterPro" id="IPR057475">
    <property type="entry name" value="CUT_C"/>
</dbReference>
<keyword evidence="4 9" id="KW-0812">Transmembrane</keyword>
<dbReference type="PANTHER" id="PTHR22907:SF32">
    <property type="entry name" value="ZP DOMAIN-CONTAINING PROTEIN"/>
    <property type="match status" value="1"/>
</dbReference>
<dbReference type="InterPro" id="IPR051962">
    <property type="entry name" value="Cuticlin"/>
</dbReference>
<organism evidence="12 13">
    <name type="scientific">Meloidogyne incognita</name>
    <name type="common">Southern root-knot nematode worm</name>
    <name type="synonym">Oxyuris incognita</name>
    <dbReference type="NCBI Taxonomy" id="6306"/>
    <lineage>
        <taxon>Eukaryota</taxon>
        <taxon>Metazoa</taxon>
        <taxon>Ecdysozoa</taxon>
        <taxon>Nematoda</taxon>
        <taxon>Chromadorea</taxon>
        <taxon>Rhabditida</taxon>
        <taxon>Tylenchina</taxon>
        <taxon>Tylenchomorpha</taxon>
        <taxon>Tylenchoidea</taxon>
        <taxon>Meloidogynidae</taxon>
        <taxon>Meloidogyninae</taxon>
        <taxon>Meloidogyne</taxon>
        <taxon>Meloidogyne incognita group</taxon>
    </lineage>
</organism>
<protein>
    <submittedName>
        <fullName evidence="13">ZP domain-containing protein</fullName>
    </submittedName>
</protein>
<evidence type="ECO:0000256" key="4">
    <source>
        <dbReference type="ARBA" id="ARBA00022692"/>
    </source>
</evidence>
<proteinExistence type="predicted"/>
<feature type="transmembrane region" description="Helical" evidence="9">
    <location>
        <begin position="605"/>
        <end position="626"/>
    </location>
</feature>
<reference evidence="13" key="1">
    <citation type="submission" date="2022-11" db="UniProtKB">
        <authorList>
            <consortium name="WormBaseParasite"/>
        </authorList>
    </citation>
    <scope>IDENTIFICATION</scope>
</reference>
<evidence type="ECO:0000256" key="1">
    <source>
        <dbReference type="ARBA" id="ARBA00004251"/>
    </source>
</evidence>
<dbReference type="Pfam" id="PF25057">
    <property type="entry name" value="CUT_N"/>
    <property type="match status" value="1"/>
</dbReference>
<evidence type="ECO:0000313" key="12">
    <source>
        <dbReference type="Proteomes" id="UP000887563"/>
    </source>
</evidence>
<evidence type="ECO:0000256" key="2">
    <source>
        <dbReference type="ARBA" id="ARBA00022460"/>
    </source>
</evidence>
<evidence type="ECO:0000256" key="6">
    <source>
        <dbReference type="ARBA" id="ARBA00022989"/>
    </source>
</evidence>
<feature type="signal peptide" evidence="10">
    <location>
        <begin position="1"/>
        <end position="19"/>
    </location>
</feature>